<dbReference type="AlphaFoldDB" id="A0A0F9AJQ8"/>
<dbReference type="EMBL" id="LAZR01054357">
    <property type="protein sequence ID" value="KKK78734.1"/>
    <property type="molecule type" value="Genomic_DNA"/>
</dbReference>
<reference evidence="1" key="1">
    <citation type="journal article" date="2015" name="Nature">
        <title>Complex archaea that bridge the gap between prokaryotes and eukaryotes.</title>
        <authorList>
            <person name="Spang A."/>
            <person name="Saw J.H."/>
            <person name="Jorgensen S.L."/>
            <person name="Zaremba-Niedzwiedzka K."/>
            <person name="Martijn J."/>
            <person name="Lind A.E."/>
            <person name="van Eijk R."/>
            <person name="Schleper C."/>
            <person name="Guy L."/>
            <person name="Ettema T.J."/>
        </authorList>
    </citation>
    <scope>NUCLEOTIDE SEQUENCE</scope>
</reference>
<evidence type="ECO:0000313" key="1">
    <source>
        <dbReference type="EMBL" id="KKK78734.1"/>
    </source>
</evidence>
<organism evidence="1">
    <name type="scientific">marine sediment metagenome</name>
    <dbReference type="NCBI Taxonomy" id="412755"/>
    <lineage>
        <taxon>unclassified sequences</taxon>
        <taxon>metagenomes</taxon>
        <taxon>ecological metagenomes</taxon>
    </lineage>
</organism>
<name>A0A0F9AJQ8_9ZZZZ</name>
<sequence>GARRDSRTSHKARTALTTRALKMKRCRKGGRKLRRRCRKRNRLCRRRPTSCTGRLRPLRRIRLKRARTIHGLLTTAEGRPIARAPVDVTSRTRTAATFKRSATRRSDTLGRFTYRARGGPSRTIRFRYRGTALVRSAVRDLTASVPARTTIRASDGFVHNGRSVRFSGRLLGRPLPPGGKLIDLQAHFRHRWRTFATPRSTPAGRWKYRYRFEATRGLVTYRFRARIRREAAYPYELGHSRVVRVTVRGR</sequence>
<accession>A0A0F9AJQ8</accession>
<feature type="non-terminal residue" evidence="1">
    <location>
        <position position="1"/>
    </location>
</feature>
<evidence type="ECO:0008006" key="2">
    <source>
        <dbReference type="Google" id="ProtNLM"/>
    </source>
</evidence>
<protein>
    <recommendedName>
        <fullName evidence="2">Carboxypeptidase regulatory-like domain-containing protein</fullName>
    </recommendedName>
</protein>
<proteinExistence type="predicted"/>
<comment type="caution">
    <text evidence="1">The sequence shown here is derived from an EMBL/GenBank/DDBJ whole genome shotgun (WGS) entry which is preliminary data.</text>
</comment>
<gene>
    <name evidence="1" type="ORF">LCGC14_2840600</name>
</gene>